<dbReference type="SUPFAM" id="SSF48452">
    <property type="entry name" value="TPR-like"/>
    <property type="match status" value="1"/>
</dbReference>
<dbReference type="SUPFAM" id="SSF53448">
    <property type="entry name" value="Nucleotide-diphospho-sugar transferases"/>
    <property type="match status" value="1"/>
</dbReference>
<dbReference type="InterPro" id="IPR011990">
    <property type="entry name" value="TPR-like_helical_dom_sf"/>
</dbReference>
<dbReference type="Pfam" id="PF13181">
    <property type="entry name" value="TPR_8"/>
    <property type="match status" value="1"/>
</dbReference>
<dbReference type="PANTHER" id="PTHR43630">
    <property type="entry name" value="POLY-BETA-1,6-N-ACETYL-D-GLUCOSAMINE SYNTHASE"/>
    <property type="match status" value="1"/>
</dbReference>
<dbReference type="AlphaFoldDB" id="A0A0F9CIN6"/>
<evidence type="ECO:0000259" key="1">
    <source>
        <dbReference type="Pfam" id="PF00535"/>
    </source>
</evidence>
<dbReference type="Pfam" id="PF00535">
    <property type="entry name" value="Glycos_transf_2"/>
    <property type="match status" value="1"/>
</dbReference>
<feature type="domain" description="Glycosyltransferase 2-like" evidence="1">
    <location>
        <begin position="1"/>
        <end position="130"/>
    </location>
</feature>
<accession>A0A0F9CIN6</accession>
<reference evidence="2" key="1">
    <citation type="journal article" date="2015" name="Nature">
        <title>Complex archaea that bridge the gap between prokaryotes and eukaryotes.</title>
        <authorList>
            <person name="Spang A."/>
            <person name="Saw J.H."/>
            <person name="Jorgensen S.L."/>
            <person name="Zaremba-Niedzwiedzka K."/>
            <person name="Martijn J."/>
            <person name="Lind A.E."/>
            <person name="van Eijk R."/>
            <person name="Schleper C."/>
            <person name="Guy L."/>
            <person name="Ettema T.J."/>
        </authorList>
    </citation>
    <scope>NUCLEOTIDE SEQUENCE</scope>
</reference>
<dbReference type="CDD" id="cd02511">
    <property type="entry name" value="Beta4Glucosyltransferase"/>
    <property type="match status" value="1"/>
</dbReference>
<evidence type="ECO:0000313" key="2">
    <source>
        <dbReference type="EMBL" id="KKL26297.1"/>
    </source>
</evidence>
<protein>
    <recommendedName>
        <fullName evidence="1">Glycosyltransferase 2-like domain-containing protein</fullName>
    </recommendedName>
</protein>
<organism evidence="2">
    <name type="scientific">marine sediment metagenome</name>
    <dbReference type="NCBI Taxonomy" id="412755"/>
    <lineage>
        <taxon>unclassified sequences</taxon>
        <taxon>metagenomes</taxon>
        <taxon>ecological metagenomes</taxon>
    </lineage>
</organism>
<dbReference type="SMART" id="SM00028">
    <property type="entry name" value="TPR"/>
    <property type="match status" value="4"/>
</dbReference>
<name>A0A0F9CIN6_9ZZZZ</name>
<dbReference type="InterPro" id="IPR001173">
    <property type="entry name" value="Glyco_trans_2-like"/>
</dbReference>
<gene>
    <name evidence="2" type="ORF">LCGC14_2396690</name>
</gene>
<dbReference type="Gene3D" id="3.90.550.10">
    <property type="entry name" value="Spore Coat Polysaccharide Biosynthesis Protein SpsA, Chain A"/>
    <property type="match status" value="1"/>
</dbReference>
<feature type="non-terminal residue" evidence="2">
    <location>
        <position position="447"/>
    </location>
</feature>
<sequence>MIVRNEVENLARCLNSVKDTVDEIIIVDTGSTDRTVEIAKSFGARVFNHPWEGSFSKARNYSLKYATCEWILILDADEELSKDGPPRLKEIIKNNNYETISFVVKNKYKDSTQESYANMIRLFKNFNGTHYEGTVHNIIKCRGKRLDSSLSITHHGYNLSEEEMEEKFMRTTTLLKEQIKTDPHNPVPHMYLGVSYLGNNIYDEAIAESKRALELAKKKKFTLRDFLVSYYVVSAAYLKKGNSKESEKYALKSIEIDDQFIDGFCILSFIYYDSKEYGRFLQTSENYLNSWDSITTHPGKSNTFTSHTIGHKWKIHLLRGFYYLSSGQDERGNTEVDTALKESTEIEDCLKLLGNFHMENNNLDKAEETYKKLLHTNETAVDVLVKMGHVKFRKRDLQETVLFWKKAVAIEPTLFDIRLLICKVNIVQGKFEDVIADCDRLLHILSI</sequence>
<dbReference type="PANTHER" id="PTHR43630:SF2">
    <property type="entry name" value="GLYCOSYLTRANSFERASE"/>
    <property type="match status" value="1"/>
</dbReference>
<comment type="caution">
    <text evidence="2">The sequence shown here is derived from an EMBL/GenBank/DDBJ whole genome shotgun (WGS) entry which is preliminary data.</text>
</comment>
<dbReference type="PROSITE" id="PS50005">
    <property type="entry name" value="TPR"/>
    <property type="match status" value="1"/>
</dbReference>
<dbReference type="Gene3D" id="1.25.40.10">
    <property type="entry name" value="Tetratricopeptide repeat domain"/>
    <property type="match status" value="2"/>
</dbReference>
<dbReference type="EMBL" id="LAZR01035885">
    <property type="protein sequence ID" value="KKL26297.1"/>
    <property type="molecule type" value="Genomic_DNA"/>
</dbReference>
<dbReference type="InterPro" id="IPR029044">
    <property type="entry name" value="Nucleotide-diphossugar_trans"/>
</dbReference>
<dbReference type="InterPro" id="IPR019734">
    <property type="entry name" value="TPR_rpt"/>
</dbReference>
<proteinExistence type="predicted"/>